<feature type="transmembrane region" description="Helical" evidence="1">
    <location>
        <begin position="237"/>
        <end position="257"/>
    </location>
</feature>
<dbReference type="AlphaFoldDB" id="A0A1G5XAW1"/>
<dbReference type="Proteomes" id="UP000323439">
    <property type="component" value="Unassembled WGS sequence"/>
</dbReference>
<feature type="transmembrane region" description="Helical" evidence="1">
    <location>
        <begin position="95"/>
        <end position="122"/>
    </location>
</feature>
<sequence>MQLGEIFTDALKYPLSDYKNWMIVGVVAVCCGLQAVFAQLGIYNQTLYTALSAISLVLIIVLMGYGLSVIKEAIDFEDEIPAFDWVKNFVDGIKYIVVAFVYFIIPMIIVSIIGILICGVPLSQILTESNIQKFAALNGTVTQADVLSIAPQGLWNSLFAAIAVTAIIAIVFFIAFAIFEYIAVCRLAKYDSLGEAFRVREIYSDIREIGILKIIAYLIIAILISSIAGMICAFITAIPYVGIIIAALVGYSFIFLFNNRALGLLYSDV</sequence>
<keyword evidence="1" id="KW-0812">Transmembrane</keyword>
<evidence type="ECO:0000313" key="3">
    <source>
        <dbReference type="Proteomes" id="UP000323439"/>
    </source>
</evidence>
<evidence type="ECO:0000256" key="1">
    <source>
        <dbReference type="SAM" id="Phobius"/>
    </source>
</evidence>
<feature type="transmembrane region" description="Helical" evidence="1">
    <location>
        <begin position="48"/>
        <end position="67"/>
    </location>
</feature>
<keyword evidence="1" id="KW-0472">Membrane</keyword>
<feature type="transmembrane region" description="Helical" evidence="1">
    <location>
        <begin position="209"/>
        <end position="231"/>
    </location>
</feature>
<dbReference type="InterPro" id="IPR025098">
    <property type="entry name" value="DUF4013"/>
</dbReference>
<feature type="transmembrane region" description="Helical" evidence="1">
    <location>
        <begin position="21"/>
        <end position="42"/>
    </location>
</feature>
<reference evidence="2 3" key="1">
    <citation type="submission" date="2016-10" db="EMBL/GenBank/DDBJ databases">
        <authorList>
            <person name="Varghese N."/>
            <person name="Submissions S."/>
        </authorList>
    </citation>
    <scope>NUCLEOTIDE SEQUENCE [LARGE SCALE GENOMIC DNA]</scope>
    <source>
        <strain evidence="2 3">DSM 16643</strain>
    </source>
</reference>
<feature type="transmembrane region" description="Helical" evidence="1">
    <location>
        <begin position="158"/>
        <end position="188"/>
    </location>
</feature>
<protein>
    <recommendedName>
        <fullName evidence="4">DUF4013 domain-containing protein</fullName>
    </recommendedName>
</protein>
<proteinExistence type="predicted"/>
<evidence type="ECO:0008006" key="4">
    <source>
        <dbReference type="Google" id="ProtNLM"/>
    </source>
</evidence>
<evidence type="ECO:0000313" key="2">
    <source>
        <dbReference type="EMBL" id="SDA67588.1"/>
    </source>
</evidence>
<accession>A0A1G5XAW1</accession>
<dbReference type="EMBL" id="FMXB01000020">
    <property type="protein sequence ID" value="SDA67588.1"/>
    <property type="molecule type" value="Genomic_DNA"/>
</dbReference>
<keyword evidence="3" id="KW-1185">Reference proteome</keyword>
<organism evidence="2 3">
    <name type="scientific">Methanobrevibacter millerae</name>
    <dbReference type="NCBI Taxonomy" id="230361"/>
    <lineage>
        <taxon>Archaea</taxon>
        <taxon>Methanobacteriati</taxon>
        <taxon>Methanobacteriota</taxon>
        <taxon>Methanomada group</taxon>
        <taxon>Methanobacteria</taxon>
        <taxon>Methanobacteriales</taxon>
        <taxon>Methanobacteriaceae</taxon>
        <taxon>Methanobrevibacter</taxon>
    </lineage>
</organism>
<dbReference type="OrthoDB" id="82620at2157"/>
<dbReference type="Pfam" id="PF13197">
    <property type="entry name" value="DUF4013"/>
    <property type="match status" value="1"/>
</dbReference>
<dbReference type="RefSeq" id="WP_149732589.1">
    <property type="nucleotide sequence ID" value="NZ_FMXB01000020.1"/>
</dbReference>
<gene>
    <name evidence="2" type="ORF">SAMN02910315_02101</name>
</gene>
<keyword evidence="1" id="KW-1133">Transmembrane helix</keyword>
<name>A0A1G5XAW1_9EURY</name>